<reference evidence="2" key="1">
    <citation type="journal article" date="2010" name="Genome Res.">
        <title>Population genomic sequencing of Coccidioides fungi reveals recent hybridization and transposon control.</title>
        <authorList>
            <person name="Neafsey D.E."/>
            <person name="Barker B.M."/>
            <person name="Sharpton T.J."/>
            <person name="Stajich J.E."/>
            <person name="Park D.J."/>
            <person name="Whiston E."/>
            <person name="Hung C.-Y."/>
            <person name="McMahan C."/>
            <person name="White J."/>
            <person name="Sykes S."/>
            <person name="Heiman D."/>
            <person name="Young S."/>
            <person name="Zeng Q."/>
            <person name="Abouelleil A."/>
            <person name="Aftuck L."/>
            <person name="Bessette D."/>
            <person name="Brown A."/>
            <person name="FitzGerald M."/>
            <person name="Lui A."/>
            <person name="Macdonald J.P."/>
            <person name="Priest M."/>
            <person name="Orbach M.J."/>
            <person name="Galgiani J.N."/>
            <person name="Kirkland T.N."/>
            <person name="Cole G.T."/>
            <person name="Birren B.W."/>
            <person name="Henn M.R."/>
            <person name="Taylor J.W."/>
            <person name="Rounsley S.D."/>
        </authorList>
    </citation>
    <scope>NUCLEOTIDE SEQUENCE [LARGE SCALE GENOMIC DNA]</scope>
    <source>
        <strain evidence="2">H538.4</strain>
    </source>
</reference>
<sequence length="161" mass="18482">MLFCSVLDINIAKDIDYKWRGYKGVNDSNICARPQARIEESLRPGALVYEVDRWRYTFWHSAWRQEYSSGSESLGENRWKPRWLNLVLEACACGRLSGKIKAVNLEKLVVGMQIVSNLVRSGLSSHESRPLSTIYLLSQDEPVFIRRSISGFLVMAARKQK</sequence>
<evidence type="ECO:0000313" key="2">
    <source>
        <dbReference type="Proteomes" id="UP000054563"/>
    </source>
</evidence>
<protein>
    <submittedName>
        <fullName evidence="1">Uncharacterized protein</fullName>
    </submittedName>
</protein>
<evidence type="ECO:0000313" key="1">
    <source>
        <dbReference type="EMBL" id="KMU86266.1"/>
    </source>
</evidence>
<gene>
    <name evidence="1" type="ORF">CIHG_04054</name>
</gene>
<name>A0A0J8RNV5_COCIT</name>
<dbReference type="AlphaFoldDB" id="A0A0J8RNV5"/>
<accession>A0A0J8RNV5</accession>
<dbReference type="EMBL" id="DS016992">
    <property type="protein sequence ID" value="KMU86266.1"/>
    <property type="molecule type" value="Genomic_DNA"/>
</dbReference>
<dbReference type="Proteomes" id="UP000054563">
    <property type="component" value="Unassembled WGS sequence"/>
</dbReference>
<organism evidence="1 2">
    <name type="scientific">Coccidioides immitis H538.4</name>
    <dbReference type="NCBI Taxonomy" id="396776"/>
    <lineage>
        <taxon>Eukaryota</taxon>
        <taxon>Fungi</taxon>
        <taxon>Dikarya</taxon>
        <taxon>Ascomycota</taxon>
        <taxon>Pezizomycotina</taxon>
        <taxon>Eurotiomycetes</taxon>
        <taxon>Eurotiomycetidae</taxon>
        <taxon>Onygenales</taxon>
        <taxon>Onygenaceae</taxon>
        <taxon>Coccidioides</taxon>
    </lineage>
</organism>
<dbReference type="VEuPathDB" id="FungiDB:CIHG_04054"/>
<proteinExistence type="predicted"/>